<protein>
    <recommendedName>
        <fullName evidence="3">DUF4708 domain-containing protein</fullName>
    </recommendedName>
</protein>
<proteinExistence type="predicted"/>
<keyword evidence="2" id="KW-0812">Transmembrane</keyword>
<feature type="region of interest" description="Disordered" evidence="1">
    <location>
        <begin position="1"/>
        <end position="58"/>
    </location>
</feature>
<keyword evidence="6" id="KW-1185">Reference proteome</keyword>
<evidence type="ECO:0000259" key="3">
    <source>
        <dbReference type="Pfam" id="PF15813"/>
    </source>
</evidence>
<feature type="region of interest" description="Disordered" evidence="1">
    <location>
        <begin position="433"/>
        <end position="470"/>
    </location>
</feature>
<comment type="caution">
    <text evidence="4">The sequence shown here is derived from an EMBL/GenBank/DDBJ whole genome shotgun (WGS) entry which is preliminary data.</text>
</comment>
<accession>A0A7J6NQL4</accession>
<dbReference type="EMBL" id="JABANM010037062">
    <property type="protein sequence ID" value="KAF4685341.1"/>
    <property type="molecule type" value="Genomic_DNA"/>
</dbReference>
<dbReference type="Proteomes" id="UP000553632">
    <property type="component" value="Unassembled WGS sequence"/>
</dbReference>
<dbReference type="InterPro" id="IPR031643">
    <property type="entry name" value="DUF4708"/>
</dbReference>
<evidence type="ECO:0000313" key="4">
    <source>
        <dbReference type="EMBL" id="KAF4685341.1"/>
    </source>
</evidence>
<gene>
    <name evidence="4" type="ORF">FOZ62_029416</name>
    <name evidence="5" type="ORF">FOZ63_031336</name>
</gene>
<feature type="compositionally biased region" description="Low complexity" evidence="1">
    <location>
        <begin position="43"/>
        <end position="52"/>
    </location>
</feature>
<dbReference type="EMBL" id="JABANO010026179">
    <property type="protein sequence ID" value="KAF4718987.1"/>
    <property type="molecule type" value="Genomic_DNA"/>
</dbReference>
<organism evidence="4 7">
    <name type="scientific">Perkinsus olseni</name>
    <name type="common">Perkinsus atlanticus</name>
    <dbReference type="NCBI Taxonomy" id="32597"/>
    <lineage>
        <taxon>Eukaryota</taxon>
        <taxon>Sar</taxon>
        <taxon>Alveolata</taxon>
        <taxon>Perkinsozoa</taxon>
        <taxon>Perkinsea</taxon>
        <taxon>Perkinsida</taxon>
        <taxon>Perkinsidae</taxon>
        <taxon>Perkinsus</taxon>
    </lineage>
</organism>
<sequence>MPPRKRSRTNAKACAKVPAQTQAPAGTSGTSGLAPPVLGSSVAQAPTPQQQRAAREFGEGLLTTQRGVTSNGSQPASRKALDDVIELRLQSLPKSSCLVTVGIDTKTPPPPKDSPRSPYVFRSFEQVARLLNLKCGMKSWIACPHPDLATAAVVLTFGPSQLKSLQDLLASDSMRVGFGLRLAVTQRHEIRTLRQIFSCLLHFSICCGMLLSGNWIHVGGKANRLAMAEVLSPDKSAAGSCTVGASMLTVTQCVPERGLLRMQVSPATFRVVKPDLSSSDPVELLHPRCVLLPHMTEATIVGWGPAPNPPPGLKSKEDLVRYWRYLHGYELPEDAVKRTVQVQFPRGSLVLTYPRGCVWATPWTYLPAKTGQFGARLNREVVEALREILGDWSRESGLVVDLIESPEPQPEAHPTMALPQKASEVLQKECQSVEDGEVWRELPTDEQLGPMSSTAGEEPVRGRPQRRRRR</sequence>
<feature type="compositionally biased region" description="Polar residues" evidence="1">
    <location>
        <begin position="19"/>
        <end position="31"/>
    </location>
</feature>
<evidence type="ECO:0000256" key="1">
    <source>
        <dbReference type="SAM" id="MobiDB-lite"/>
    </source>
</evidence>
<evidence type="ECO:0000313" key="7">
    <source>
        <dbReference type="Proteomes" id="UP000574390"/>
    </source>
</evidence>
<dbReference type="Proteomes" id="UP000574390">
    <property type="component" value="Unassembled WGS sequence"/>
</dbReference>
<evidence type="ECO:0000313" key="5">
    <source>
        <dbReference type="EMBL" id="KAF4718987.1"/>
    </source>
</evidence>
<name>A0A7J6NQL4_PEROL</name>
<reference evidence="6 7" key="1">
    <citation type="submission" date="2020-04" db="EMBL/GenBank/DDBJ databases">
        <title>Perkinsus olseni comparative genomics.</title>
        <authorList>
            <person name="Bogema D.R."/>
        </authorList>
    </citation>
    <scope>NUCLEOTIDE SEQUENCE [LARGE SCALE GENOMIC DNA]</scope>
    <source>
        <strain evidence="4">ATCC PRA-205</strain>
        <strain evidence="5 6">ATCC PRA-207</strain>
    </source>
</reference>
<dbReference type="AlphaFoldDB" id="A0A7J6NQL4"/>
<evidence type="ECO:0000256" key="2">
    <source>
        <dbReference type="SAM" id="Phobius"/>
    </source>
</evidence>
<keyword evidence="2" id="KW-0472">Membrane</keyword>
<evidence type="ECO:0000313" key="6">
    <source>
        <dbReference type="Proteomes" id="UP000553632"/>
    </source>
</evidence>
<feature type="transmembrane region" description="Helical" evidence="2">
    <location>
        <begin position="196"/>
        <end position="216"/>
    </location>
</feature>
<feature type="domain" description="DUF4708" evidence="3">
    <location>
        <begin position="283"/>
        <end position="367"/>
    </location>
</feature>
<dbReference type="Pfam" id="PF15813">
    <property type="entry name" value="DUF4708"/>
    <property type="match status" value="1"/>
</dbReference>
<keyword evidence="2" id="KW-1133">Transmembrane helix</keyword>